<proteinExistence type="predicted"/>
<gene>
    <name evidence="1" type="ORF">SAMN05720606_103260</name>
</gene>
<dbReference type="STRING" id="582692.SAMN05720606_103260"/>
<dbReference type="EMBL" id="FMVM01000003">
    <property type="protein sequence ID" value="SCY25189.1"/>
    <property type="molecule type" value="Genomic_DNA"/>
</dbReference>
<reference evidence="2" key="1">
    <citation type="submission" date="2016-10" db="EMBL/GenBank/DDBJ databases">
        <authorList>
            <person name="Varghese N."/>
            <person name="Submissions S."/>
        </authorList>
    </citation>
    <scope>NUCLEOTIDE SEQUENCE [LARGE SCALE GENOMIC DNA]</scope>
    <source>
        <strain evidence="2">BL9</strain>
    </source>
</reference>
<evidence type="ECO:0000313" key="2">
    <source>
        <dbReference type="Proteomes" id="UP000198538"/>
    </source>
</evidence>
<keyword evidence="2" id="KW-1185">Reference proteome</keyword>
<organism evidence="1 2">
    <name type="scientific">Paenibacillus polysaccharolyticus</name>
    <dbReference type="NCBI Taxonomy" id="582692"/>
    <lineage>
        <taxon>Bacteria</taxon>
        <taxon>Bacillati</taxon>
        <taxon>Bacillota</taxon>
        <taxon>Bacilli</taxon>
        <taxon>Bacillales</taxon>
        <taxon>Paenibacillaceae</taxon>
        <taxon>Paenibacillus</taxon>
    </lineage>
</organism>
<accession>A0A1G5EDX0</accession>
<dbReference type="Proteomes" id="UP000198538">
    <property type="component" value="Unassembled WGS sequence"/>
</dbReference>
<name>A0A1G5EDX0_9BACL</name>
<protein>
    <submittedName>
        <fullName evidence="1">Uncharacterized protein</fullName>
    </submittedName>
</protein>
<evidence type="ECO:0000313" key="1">
    <source>
        <dbReference type="EMBL" id="SCY25189.1"/>
    </source>
</evidence>
<sequence length="287" mass="34086">MPGFRQTFCYCWCGDILIEMLQRDAYTAKAQGSDGLPERLLEDYKLEEMLRSPHRFIRPEPSAEQRPALQWRHRVQYAVSHAINHFYSVDPDVRKEIPIQYVLEKWWPRKTDGFDSVLHYWDVKQKMIDELSLAIAANDDLKRPAILFEQWKTEVPSLQISLSVIFQAAWQPEGWDALLVQKYMVVHDANVVEAFQHMVSVFCWEAFGKLPGMIEIYCLLEGRKIRYIPGRQSLQRSMDYIRLIRDSIPIAEEQESEHFTSKDKIRVHEEVDRWRTERTKPQKTWLM</sequence>
<dbReference type="RefSeq" id="WP_244159230.1">
    <property type="nucleotide sequence ID" value="NZ_FMVM01000003.1"/>
</dbReference>
<dbReference type="AlphaFoldDB" id="A0A1G5EDX0"/>